<dbReference type="NCBIfam" id="TIGR00756">
    <property type="entry name" value="PPR"/>
    <property type="match status" value="2"/>
</dbReference>
<accession>A0AAD8SUF4</accession>
<dbReference type="FunFam" id="1.25.40.10:FF:000073">
    <property type="entry name" value="Pentatricopeptide repeat-containing protein chloroplastic"/>
    <property type="match status" value="1"/>
</dbReference>
<organism evidence="4 5">
    <name type="scientific">Lolium multiflorum</name>
    <name type="common">Italian ryegrass</name>
    <name type="synonym">Lolium perenne subsp. multiflorum</name>
    <dbReference type="NCBI Taxonomy" id="4521"/>
    <lineage>
        <taxon>Eukaryota</taxon>
        <taxon>Viridiplantae</taxon>
        <taxon>Streptophyta</taxon>
        <taxon>Embryophyta</taxon>
        <taxon>Tracheophyta</taxon>
        <taxon>Spermatophyta</taxon>
        <taxon>Magnoliopsida</taxon>
        <taxon>Liliopsida</taxon>
        <taxon>Poales</taxon>
        <taxon>Poaceae</taxon>
        <taxon>BOP clade</taxon>
        <taxon>Pooideae</taxon>
        <taxon>Poodae</taxon>
        <taxon>Poeae</taxon>
        <taxon>Poeae Chloroplast Group 2 (Poeae type)</taxon>
        <taxon>Loliodinae</taxon>
        <taxon>Loliinae</taxon>
        <taxon>Lolium</taxon>
    </lineage>
</organism>
<gene>
    <name evidence="4" type="ORF">QYE76_052626</name>
</gene>
<evidence type="ECO:0000256" key="2">
    <source>
        <dbReference type="ARBA" id="ARBA00022946"/>
    </source>
</evidence>
<name>A0AAD8SUF4_LOLMU</name>
<dbReference type="InterPro" id="IPR002885">
    <property type="entry name" value="PPR_rpt"/>
</dbReference>
<evidence type="ECO:0000256" key="3">
    <source>
        <dbReference type="PROSITE-ProRule" id="PRU00708"/>
    </source>
</evidence>
<dbReference type="Pfam" id="PF13041">
    <property type="entry name" value="PPR_2"/>
    <property type="match status" value="2"/>
</dbReference>
<dbReference type="Pfam" id="PF01535">
    <property type="entry name" value="PPR"/>
    <property type="match status" value="4"/>
</dbReference>
<keyword evidence="5" id="KW-1185">Reference proteome</keyword>
<comment type="caution">
    <text evidence="4">The sequence shown here is derived from an EMBL/GenBank/DDBJ whole genome shotgun (WGS) entry which is preliminary data.</text>
</comment>
<dbReference type="Pfam" id="PF20431">
    <property type="entry name" value="E_motif"/>
    <property type="match status" value="1"/>
</dbReference>
<dbReference type="InterPro" id="IPR011990">
    <property type="entry name" value="TPR-like_helical_dom_sf"/>
</dbReference>
<evidence type="ECO:0008006" key="6">
    <source>
        <dbReference type="Google" id="ProtNLM"/>
    </source>
</evidence>
<dbReference type="GO" id="GO:0009451">
    <property type="term" value="P:RNA modification"/>
    <property type="evidence" value="ECO:0007669"/>
    <property type="project" value="InterPro"/>
</dbReference>
<feature type="repeat" description="PPR" evidence="3">
    <location>
        <begin position="119"/>
        <end position="153"/>
    </location>
</feature>
<evidence type="ECO:0000313" key="4">
    <source>
        <dbReference type="EMBL" id="KAK1664467.1"/>
    </source>
</evidence>
<sequence>MSSSARVFDEMPLRNLASWNALLVGYTRSGMHLQALRVFRELSSAKHNVQLDQVTVSGALSACAGARAENFGRQVHACVVKAGLDTSTVCVTNALLDMYTKCGCSQEALALFDGADCRDVFTWNILILGCIHENRVEKACRMFRSMVRGAVLPDDVSFATVLQATACLAAWDLGASLHAAVKKAGFVVSQVVARSLISMYSKSGSLDDARRLFEAAEGHLSIMSWTAMITAFQQHGQGRQAINLFEILMEKGIMPDHVTFVSVLSSCSHSGLVELGRKYFSLMTKVYKLAPRSEHYCCMVDMFGRAGLLGEAKRFVDEMPFKPDASVLGALLAACLSCGDLELGKEVAENLFEIEPGKAGNYVLLANIYASHGRLEEAKEVRRWMVSQEVKKEKGCSLVNLENRTVLNASGLPYGKGRL</sequence>
<keyword evidence="1" id="KW-0677">Repeat</keyword>
<protein>
    <recommendedName>
        <fullName evidence="6">Pentatricopeptide repeat-containing protein</fullName>
    </recommendedName>
</protein>
<dbReference type="GO" id="GO:0003729">
    <property type="term" value="F:mRNA binding"/>
    <property type="evidence" value="ECO:0007669"/>
    <property type="project" value="UniProtKB-ARBA"/>
</dbReference>
<dbReference type="SUPFAM" id="SSF48452">
    <property type="entry name" value="TPR-like"/>
    <property type="match status" value="1"/>
</dbReference>
<dbReference type="PANTHER" id="PTHR47926">
    <property type="entry name" value="PENTATRICOPEPTIDE REPEAT-CONTAINING PROTEIN"/>
    <property type="match status" value="1"/>
</dbReference>
<proteinExistence type="predicted"/>
<dbReference type="PANTHER" id="PTHR47926:SF418">
    <property type="entry name" value="(WILD MALAYSIAN BANANA) HYPOTHETICAL PROTEIN"/>
    <property type="match status" value="1"/>
</dbReference>
<dbReference type="InterPro" id="IPR046960">
    <property type="entry name" value="PPR_At4g14850-like_plant"/>
</dbReference>
<dbReference type="FunFam" id="1.25.40.10:FF:000090">
    <property type="entry name" value="Pentatricopeptide repeat-containing protein, chloroplastic"/>
    <property type="match status" value="1"/>
</dbReference>
<evidence type="ECO:0000313" key="5">
    <source>
        <dbReference type="Proteomes" id="UP001231189"/>
    </source>
</evidence>
<dbReference type="EMBL" id="JAUUTY010000003">
    <property type="protein sequence ID" value="KAK1664467.1"/>
    <property type="molecule type" value="Genomic_DNA"/>
</dbReference>
<keyword evidence="2" id="KW-0809">Transit peptide</keyword>
<feature type="repeat" description="PPR" evidence="3">
    <location>
        <begin position="15"/>
        <end position="49"/>
    </location>
</feature>
<dbReference type="Gene3D" id="1.25.40.10">
    <property type="entry name" value="Tetratricopeptide repeat domain"/>
    <property type="match status" value="3"/>
</dbReference>
<evidence type="ECO:0000256" key="1">
    <source>
        <dbReference type="ARBA" id="ARBA00022737"/>
    </source>
</evidence>
<reference evidence="4" key="1">
    <citation type="submission" date="2023-07" db="EMBL/GenBank/DDBJ databases">
        <title>A chromosome-level genome assembly of Lolium multiflorum.</title>
        <authorList>
            <person name="Chen Y."/>
            <person name="Copetti D."/>
            <person name="Kolliker R."/>
            <person name="Studer B."/>
        </authorList>
    </citation>
    <scope>NUCLEOTIDE SEQUENCE</scope>
    <source>
        <strain evidence="4">02402/16</strain>
        <tissue evidence="4">Leaf</tissue>
    </source>
</reference>
<dbReference type="Proteomes" id="UP001231189">
    <property type="component" value="Unassembled WGS sequence"/>
</dbReference>
<feature type="repeat" description="PPR" evidence="3">
    <location>
        <begin position="221"/>
        <end position="255"/>
    </location>
</feature>
<dbReference type="PROSITE" id="PS51375">
    <property type="entry name" value="PPR"/>
    <property type="match status" value="3"/>
</dbReference>
<dbReference type="AlphaFoldDB" id="A0AAD8SUF4"/>
<dbReference type="InterPro" id="IPR046848">
    <property type="entry name" value="E_motif"/>
</dbReference>